<dbReference type="InterPro" id="IPR003439">
    <property type="entry name" value="ABC_transporter-like_ATP-bd"/>
</dbReference>
<dbReference type="InterPro" id="IPR003593">
    <property type="entry name" value="AAA+_ATPase"/>
</dbReference>
<keyword evidence="8 9" id="KW-0472">Membrane</keyword>
<dbReference type="PROSITE" id="PS50929">
    <property type="entry name" value="ABC_TM1F"/>
    <property type="match status" value="1"/>
</dbReference>
<comment type="subcellular location">
    <subcellularLocation>
        <location evidence="1">Cell membrane</location>
        <topology evidence="1">Multi-pass membrane protein</topology>
    </subcellularLocation>
</comment>
<dbReference type="InterPro" id="IPR011527">
    <property type="entry name" value="ABC1_TM_dom"/>
</dbReference>
<evidence type="ECO:0000256" key="2">
    <source>
        <dbReference type="ARBA" id="ARBA00022448"/>
    </source>
</evidence>
<dbReference type="PROSITE" id="PS50893">
    <property type="entry name" value="ABC_TRANSPORTER_2"/>
    <property type="match status" value="1"/>
</dbReference>
<dbReference type="GO" id="GO:0016887">
    <property type="term" value="F:ATP hydrolysis activity"/>
    <property type="evidence" value="ECO:0007669"/>
    <property type="project" value="InterPro"/>
</dbReference>
<evidence type="ECO:0000313" key="13">
    <source>
        <dbReference type="Proteomes" id="UP000055060"/>
    </source>
</evidence>
<evidence type="ECO:0000256" key="4">
    <source>
        <dbReference type="ARBA" id="ARBA00022692"/>
    </source>
</evidence>
<feature type="domain" description="ABC transporter" evidence="10">
    <location>
        <begin position="359"/>
        <end position="594"/>
    </location>
</feature>
<feature type="transmembrane region" description="Helical" evidence="9">
    <location>
        <begin position="256"/>
        <end position="276"/>
    </location>
</feature>
<gene>
    <name evidence="12" type="ORF">LARV_03000</name>
</gene>
<keyword evidence="5" id="KW-0547">Nucleotide-binding</keyword>
<evidence type="ECO:0000256" key="9">
    <source>
        <dbReference type="SAM" id="Phobius"/>
    </source>
</evidence>
<dbReference type="GO" id="GO:0005886">
    <property type="term" value="C:plasma membrane"/>
    <property type="evidence" value="ECO:0007669"/>
    <property type="project" value="UniProtKB-SubCell"/>
</dbReference>
<evidence type="ECO:0000313" key="12">
    <source>
        <dbReference type="EMBL" id="GAP15218.1"/>
    </source>
</evidence>
<keyword evidence="13" id="KW-1185">Reference proteome</keyword>
<dbReference type="Proteomes" id="UP000055060">
    <property type="component" value="Unassembled WGS sequence"/>
</dbReference>
<protein>
    <submittedName>
        <fullName evidence="12">Thiol reductant ABC exporter, CydD subunit</fullName>
    </submittedName>
</protein>
<dbReference type="AlphaFoldDB" id="A0A0S7BLY8"/>
<keyword evidence="3" id="KW-1003">Cell membrane</keyword>
<dbReference type="GO" id="GO:0042883">
    <property type="term" value="P:cysteine transport"/>
    <property type="evidence" value="ECO:0007669"/>
    <property type="project" value="InterPro"/>
</dbReference>
<sequence length="599" mass="64781">MVNALTRARASGTIIRMNIDPRLLRQARIAHTALLLTVIFGLAGGLLVLAQASSLSAVIARVFIGKQSLAQVIPLLRWLLAVFILRAGVVLGGEVAANGVAVRVKGSLRELLLEKLIRLGPAYQARQESGELVASALQGVESLDAYFSQFLPQLVLAAMIPLAVLVAVFPRDLLSGAVLLLTAPLIPIFMILIGRLSEALTTRQFTALKRMSAFFLDTLQGLTTLKALGQSHNRAARISEVSECYRRATMGVLQTTFLSALVLELVGTLSTAIVAVEIGLRLMYGRLGFEQALFILIVAPEFYLPLRTLGLRFHAGMSGVAAARRIFEILDTPETDARSQSGNVYRSARLTGSWIDQPVCFESVTYYYPGREEAVLKDISFCIQPGELVALVGRSGAGKSTLAHLLLGFIQPTGGKIRAGHQRMQDIPIEDWRRQIAWVGQQPVLFQGSLVDNLRIAKDDASLEEIQRAAEQAGLAEVVAALPSGWDTRIGDGGVGLSGGQAQRLALARAFLRDAPLLILDEPTAHLDPVQEMALADVTRRLCVDRTVLVIAHRLQTVREADNILVLEDGHLVEMGQHDDLLAQGGAYARLLRAGEGGE</sequence>
<dbReference type="CDD" id="cd18584">
    <property type="entry name" value="ABC_6TM_AarD_CydD"/>
    <property type="match status" value="1"/>
</dbReference>
<dbReference type="PROSITE" id="PS00211">
    <property type="entry name" value="ABC_TRANSPORTER_1"/>
    <property type="match status" value="1"/>
</dbReference>
<evidence type="ECO:0000259" key="11">
    <source>
        <dbReference type="PROSITE" id="PS50929"/>
    </source>
</evidence>
<dbReference type="FunFam" id="3.40.50.300:FF:000221">
    <property type="entry name" value="Multidrug ABC transporter ATP-binding protein"/>
    <property type="match status" value="1"/>
</dbReference>
<dbReference type="Gene3D" id="3.40.50.300">
    <property type="entry name" value="P-loop containing nucleotide triphosphate hydrolases"/>
    <property type="match status" value="1"/>
</dbReference>
<evidence type="ECO:0000256" key="5">
    <source>
        <dbReference type="ARBA" id="ARBA00022741"/>
    </source>
</evidence>
<dbReference type="SUPFAM" id="SSF52540">
    <property type="entry name" value="P-loop containing nucleoside triphosphate hydrolases"/>
    <property type="match status" value="1"/>
</dbReference>
<reference evidence="12" key="1">
    <citation type="submission" date="2015-07" db="EMBL/GenBank/DDBJ databases">
        <title>Draft Genome Sequences of Anaerolinea thermolimosa IMO-1, Bellilinea caldifistulae GOMI-1, Leptolinea tardivitalis YMTK-2, Levilinea saccharolytica KIBI-1,Longilinea arvoryzae KOME-1, Previously Described as Members of the Anaerolineaceae (Chloroflexi).</title>
        <authorList>
            <person name="Sekiguchi Y."/>
            <person name="Ohashi A."/>
            <person name="Matsuura N."/>
            <person name="Tourlousse M.D."/>
        </authorList>
    </citation>
    <scope>NUCLEOTIDE SEQUENCE [LARGE SCALE GENOMIC DNA]</scope>
    <source>
        <strain evidence="12">KOME-1</strain>
    </source>
</reference>
<evidence type="ECO:0000256" key="7">
    <source>
        <dbReference type="ARBA" id="ARBA00022989"/>
    </source>
</evidence>
<dbReference type="NCBIfam" id="TIGR02857">
    <property type="entry name" value="CydD"/>
    <property type="match status" value="1"/>
</dbReference>
<dbReference type="GO" id="GO:0005524">
    <property type="term" value="F:ATP binding"/>
    <property type="evidence" value="ECO:0007669"/>
    <property type="project" value="UniProtKB-KW"/>
</dbReference>
<dbReference type="PANTHER" id="PTHR24221:SF590">
    <property type="entry name" value="COMPONENT LINKED WITH THE ASSEMBLY OF CYTOCHROME' TRANSPORT TRANSMEMBRANE ATP-BINDING PROTEIN ABC TRANSPORTER CYDD-RELATED"/>
    <property type="match status" value="1"/>
</dbReference>
<dbReference type="STRING" id="360412.LARV_03000"/>
<dbReference type="InterPro" id="IPR036640">
    <property type="entry name" value="ABC1_TM_sf"/>
</dbReference>
<dbReference type="GO" id="GO:0140359">
    <property type="term" value="F:ABC-type transporter activity"/>
    <property type="evidence" value="ECO:0007669"/>
    <property type="project" value="InterPro"/>
</dbReference>
<keyword evidence="7 9" id="KW-1133">Transmembrane helix</keyword>
<dbReference type="InterPro" id="IPR027417">
    <property type="entry name" value="P-loop_NTPase"/>
</dbReference>
<dbReference type="Gene3D" id="1.20.1560.10">
    <property type="entry name" value="ABC transporter type 1, transmembrane domain"/>
    <property type="match status" value="1"/>
</dbReference>
<dbReference type="PANTHER" id="PTHR24221">
    <property type="entry name" value="ATP-BINDING CASSETTE SUB-FAMILY B"/>
    <property type="match status" value="1"/>
</dbReference>
<evidence type="ECO:0000256" key="6">
    <source>
        <dbReference type="ARBA" id="ARBA00022840"/>
    </source>
</evidence>
<accession>A0A0S7BLY8</accession>
<dbReference type="InterPro" id="IPR039421">
    <property type="entry name" value="Type_1_exporter"/>
</dbReference>
<name>A0A0S7BLY8_9CHLR</name>
<dbReference type="InterPro" id="IPR017871">
    <property type="entry name" value="ABC_transporter-like_CS"/>
</dbReference>
<feature type="transmembrane region" description="Helical" evidence="9">
    <location>
        <begin position="175"/>
        <end position="194"/>
    </location>
</feature>
<evidence type="ECO:0000256" key="3">
    <source>
        <dbReference type="ARBA" id="ARBA00022475"/>
    </source>
</evidence>
<dbReference type="EMBL" id="DF967972">
    <property type="protein sequence ID" value="GAP15218.1"/>
    <property type="molecule type" value="Genomic_DNA"/>
</dbReference>
<feature type="transmembrane region" description="Helical" evidence="9">
    <location>
        <begin position="76"/>
        <end position="101"/>
    </location>
</feature>
<organism evidence="12">
    <name type="scientific">Longilinea arvoryzae</name>
    <dbReference type="NCBI Taxonomy" id="360412"/>
    <lineage>
        <taxon>Bacteria</taxon>
        <taxon>Bacillati</taxon>
        <taxon>Chloroflexota</taxon>
        <taxon>Anaerolineae</taxon>
        <taxon>Anaerolineales</taxon>
        <taxon>Anaerolineaceae</taxon>
        <taxon>Longilinea</taxon>
    </lineage>
</organism>
<dbReference type="SMART" id="SM00382">
    <property type="entry name" value="AAA"/>
    <property type="match status" value="1"/>
</dbReference>
<keyword evidence="6" id="KW-0067">ATP-binding</keyword>
<feature type="transmembrane region" description="Helical" evidence="9">
    <location>
        <begin position="33"/>
        <end position="64"/>
    </location>
</feature>
<feature type="domain" description="ABC transmembrane type-1" evidence="11">
    <location>
        <begin position="35"/>
        <end position="318"/>
    </location>
</feature>
<proteinExistence type="predicted"/>
<dbReference type="SUPFAM" id="SSF90123">
    <property type="entry name" value="ABC transporter transmembrane region"/>
    <property type="match status" value="1"/>
</dbReference>
<evidence type="ECO:0000259" key="10">
    <source>
        <dbReference type="PROSITE" id="PS50893"/>
    </source>
</evidence>
<dbReference type="InterPro" id="IPR014216">
    <property type="entry name" value="ABC_transptr_CydD"/>
</dbReference>
<evidence type="ECO:0000256" key="1">
    <source>
        <dbReference type="ARBA" id="ARBA00004651"/>
    </source>
</evidence>
<dbReference type="Pfam" id="PF00664">
    <property type="entry name" value="ABC_membrane"/>
    <property type="match status" value="1"/>
</dbReference>
<keyword evidence="2" id="KW-0813">Transport</keyword>
<dbReference type="Pfam" id="PF00005">
    <property type="entry name" value="ABC_tran"/>
    <property type="match status" value="1"/>
</dbReference>
<evidence type="ECO:0000256" key="8">
    <source>
        <dbReference type="ARBA" id="ARBA00023136"/>
    </source>
</evidence>
<feature type="transmembrane region" description="Helical" evidence="9">
    <location>
        <begin position="150"/>
        <end position="169"/>
    </location>
</feature>
<keyword evidence="4 9" id="KW-0812">Transmembrane</keyword>